<evidence type="ECO:0000313" key="7">
    <source>
        <dbReference type="EMBL" id="TKT89629.1"/>
    </source>
</evidence>
<dbReference type="AlphaFoldDB" id="A0A4U6CXT3"/>
<dbReference type="SMART" id="SM00226">
    <property type="entry name" value="LMWPc"/>
    <property type="match status" value="1"/>
</dbReference>
<proteinExistence type="inferred from homology"/>
<feature type="domain" description="Phosphotyrosine protein phosphatase I" evidence="6">
    <location>
        <begin position="2"/>
        <end position="156"/>
    </location>
</feature>
<keyword evidence="3" id="KW-0378">Hydrolase</keyword>
<evidence type="ECO:0000256" key="5">
    <source>
        <dbReference type="PIRSR" id="PIRSR617867-1"/>
    </source>
</evidence>
<dbReference type="OrthoDB" id="9784339at2"/>
<organism evidence="7 8">
    <name type="scientific">Dyadobacter frigoris</name>
    <dbReference type="NCBI Taxonomy" id="2576211"/>
    <lineage>
        <taxon>Bacteria</taxon>
        <taxon>Pseudomonadati</taxon>
        <taxon>Bacteroidota</taxon>
        <taxon>Cytophagia</taxon>
        <taxon>Cytophagales</taxon>
        <taxon>Spirosomataceae</taxon>
        <taxon>Dyadobacter</taxon>
    </lineage>
</organism>
<evidence type="ECO:0000256" key="2">
    <source>
        <dbReference type="ARBA" id="ARBA00013064"/>
    </source>
</evidence>
<dbReference type="SUPFAM" id="SSF52788">
    <property type="entry name" value="Phosphotyrosine protein phosphatases I"/>
    <property type="match status" value="1"/>
</dbReference>
<dbReference type="EMBL" id="SZVO01000011">
    <property type="protein sequence ID" value="TKT89629.1"/>
    <property type="molecule type" value="Genomic_DNA"/>
</dbReference>
<keyword evidence="4" id="KW-0904">Protein phosphatase</keyword>
<dbReference type="CDD" id="cd16343">
    <property type="entry name" value="LMWPTP"/>
    <property type="match status" value="1"/>
</dbReference>
<evidence type="ECO:0000256" key="3">
    <source>
        <dbReference type="ARBA" id="ARBA00022801"/>
    </source>
</evidence>
<feature type="active site" evidence="5">
    <location>
        <position position="14"/>
    </location>
</feature>
<feature type="active site" description="Proton donor" evidence="5">
    <location>
        <position position="130"/>
    </location>
</feature>
<comment type="caution">
    <text evidence="7">The sequence shown here is derived from an EMBL/GenBank/DDBJ whole genome shotgun (WGS) entry which is preliminary data.</text>
</comment>
<keyword evidence="8" id="KW-1185">Reference proteome</keyword>
<evidence type="ECO:0000256" key="4">
    <source>
        <dbReference type="ARBA" id="ARBA00022912"/>
    </source>
</evidence>
<sequence length="172" mass="19932">MINVLFICLGNICRSPIAEGVFKALVKKKGLDHIIHCDSAGTGAYHIGSLPDKRMRKVALSHDITLTHQARQLSFEDFINFNYIVAMDESNFENIRKESFRAHGFYLPEDQLYLYRMFDPERGEALIVPDPYYEELSAFDNVYEIVERSGNSFLDFLIEKHGLTKEKKYQEN</sequence>
<dbReference type="InterPro" id="IPR023485">
    <property type="entry name" value="Ptyr_pPase"/>
</dbReference>
<feature type="active site" description="Nucleophile" evidence="5">
    <location>
        <position position="8"/>
    </location>
</feature>
<comment type="similarity">
    <text evidence="1">Belongs to the low molecular weight phosphotyrosine protein phosphatase family.</text>
</comment>
<dbReference type="InterPro" id="IPR036196">
    <property type="entry name" value="Ptyr_pPase_sf"/>
</dbReference>
<dbReference type="Gene3D" id="3.40.50.2300">
    <property type="match status" value="1"/>
</dbReference>
<name>A0A4U6CXT3_9BACT</name>
<dbReference type="Proteomes" id="UP000304900">
    <property type="component" value="Unassembled WGS sequence"/>
</dbReference>
<protein>
    <recommendedName>
        <fullName evidence="2">protein-tyrosine-phosphatase</fullName>
        <ecNumber evidence="2">3.1.3.48</ecNumber>
    </recommendedName>
</protein>
<dbReference type="EC" id="3.1.3.48" evidence="2"/>
<dbReference type="InterPro" id="IPR050438">
    <property type="entry name" value="LMW_PTPase"/>
</dbReference>
<dbReference type="RefSeq" id="WP_137342273.1">
    <property type="nucleotide sequence ID" value="NZ_BSQH01000009.1"/>
</dbReference>
<dbReference type="PANTHER" id="PTHR11717">
    <property type="entry name" value="LOW MOLECULAR WEIGHT PROTEIN TYROSINE PHOSPHATASE"/>
    <property type="match status" value="1"/>
</dbReference>
<reference evidence="7 8" key="1">
    <citation type="submission" date="2019-05" db="EMBL/GenBank/DDBJ databases">
        <title>Dyadobacter AR-3-8 sp. nov., isolated from arctic soil.</title>
        <authorList>
            <person name="Chaudhary D.K."/>
        </authorList>
    </citation>
    <scope>NUCLEOTIDE SEQUENCE [LARGE SCALE GENOMIC DNA]</scope>
    <source>
        <strain evidence="7 8">AR-3-8</strain>
    </source>
</reference>
<dbReference type="PRINTS" id="PR00719">
    <property type="entry name" value="LMWPTPASE"/>
</dbReference>
<evidence type="ECO:0000313" key="8">
    <source>
        <dbReference type="Proteomes" id="UP000304900"/>
    </source>
</evidence>
<dbReference type="Pfam" id="PF01451">
    <property type="entry name" value="LMWPc"/>
    <property type="match status" value="1"/>
</dbReference>
<evidence type="ECO:0000256" key="1">
    <source>
        <dbReference type="ARBA" id="ARBA00011063"/>
    </source>
</evidence>
<evidence type="ECO:0000259" key="6">
    <source>
        <dbReference type="SMART" id="SM00226"/>
    </source>
</evidence>
<accession>A0A4U6CXT3</accession>
<dbReference type="InterPro" id="IPR017867">
    <property type="entry name" value="Tyr_phospatase_low_mol_wt"/>
</dbReference>
<dbReference type="PANTHER" id="PTHR11717:SF7">
    <property type="entry name" value="LOW MOLECULAR WEIGHT PHOSPHOTYROSINE PROTEIN PHOSPHATASE"/>
    <property type="match status" value="1"/>
</dbReference>
<gene>
    <name evidence="7" type="ORF">FDK13_22485</name>
</gene>
<dbReference type="GO" id="GO:0004725">
    <property type="term" value="F:protein tyrosine phosphatase activity"/>
    <property type="evidence" value="ECO:0007669"/>
    <property type="project" value="UniProtKB-EC"/>
</dbReference>